<dbReference type="Ensembl" id="ENSPKIT00000018528.1">
    <property type="protein sequence ID" value="ENSPKIP00000037558.1"/>
    <property type="gene ID" value="ENSPKIG00000015672.1"/>
</dbReference>
<organism evidence="7 8">
    <name type="scientific">Paramormyrops kingsleyae</name>
    <dbReference type="NCBI Taxonomy" id="1676925"/>
    <lineage>
        <taxon>Eukaryota</taxon>
        <taxon>Metazoa</taxon>
        <taxon>Chordata</taxon>
        <taxon>Craniata</taxon>
        <taxon>Vertebrata</taxon>
        <taxon>Euteleostomi</taxon>
        <taxon>Actinopterygii</taxon>
        <taxon>Neopterygii</taxon>
        <taxon>Teleostei</taxon>
        <taxon>Osteoglossocephala</taxon>
        <taxon>Osteoglossomorpha</taxon>
        <taxon>Osteoglossiformes</taxon>
        <taxon>Mormyridae</taxon>
        <taxon>Paramormyrops</taxon>
    </lineage>
</organism>
<feature type="transmembrane region" description="Helical" evidence="6">
    <location>
        <begin position="12"/>
        <end position="30"/>
    </location>
</feature>
<name>A0A3B3T519_9TELE</name>
<evidence type="ECO:0000313" key="7">
    <source>
        <dbReference type="Ensembl" id="ENSPKIP00000037558.1"/>
    </source>
</evidence>
<protein>
    <submittedName>
        <fullName evidence="7">Si:dkey-83h2.3</fullName>
    </submittedName>
</protein>
<dbReference type="Proteomes" id="UP000261540">
    <property type="component" value="Unplaced"/>
</dbReference>
<dbReference type="AlphaFoldDB" id="A0A3B3T519"/>
<dbReference type="PANTHER" id="PTHR14198:SF22">
    <property type="entry name" value="TRANSMEMBRANE 4 L6 FAMILY MEMBER 19"/>
    <property type="match status" value="1"/>
</dbReference>
<dbReference type="Pfam" id="PF05805">
    <property type="entry name" value="L6_membrane"/>
    <property type="match status" value="2"/>
</dbReference>
<feature type="transmembrane region" description="Helical" evidence="6">
    <location>
        <begin position="70"/>
        <end position="89"/>
    </location>
</feature>
<keyword evidence="8" id="KW-1185">Reference proteome</keyword>
<sequence length="175" mass="19118">MCVGRCSRFVGWSLVPMSVLSMLSNTLLLFPDLKARYLLEGHVTPEATWSTGLWASGLLVRLRCVCLGDLILMLAAAGICFLISSAGLACGPLCLHNSTEGLIWDQPLKKLIRRCALPYFPIQAWQTLTCEEPSGVVPWNAVLFSVLLATSGIQVLLCLSVMNEMLLYPLCISLC</sequence>
<keyword evidence="5 6" id="KW-0472">Membrane</keyword>
<evidence type="ECO:0000313" key="8">
    <source>
        <dbReference type="Proteomes" id="UP000261540"/>
    </source>
</evidence>
<dbReference type="GeneTree" id="ENSGT01030000234590"/>
<evidence type="ECO:0000256" key="4">
    <source>
        <dbReference type="ARBA" id="ARBA00022989"/>
    </source>
</evidence>
<feature type="transmembrane region" description="Helical" evidence="6">
    <location>
        <begin position="141"/>
        <end position="162"/>
    </location>
</feature>
<accession>A0A3B3T519</accession>
<dbReference type="GO" id="GO:0016020">
    <property type="term" value="C:membrane"/>
    <property type="evidence" value="ECO:0007669"/>
    <property type="project" value="UniProtKB-SubCell"/>
</dbReference>
<comment type="subcellular location">
    <subcellularLocation>
        <location evidence="1">Membrane</location>
        <topology evidence="1">Multi-pass membrane protein</topology>
    </subcellularLocation>
</comment>
<comment type="similarity">
    <text evidence="2">Belongs to the L6 tetraspanin family.</text>
</comment>
<evidence type="ECO:0000256" key="2">
    <source>
        <dbReference type="ARBA" id="ARBA00006193"/>
    </source>
</evidence>
<evidence type="ECO:0000256" key="6">
    <source>
        <dbReference type="SAM" id="Phobius"/>
    </source>
</evidence>
<keyword evidence="3 6" id="KW-0812">Transmembrane</keyword>
<evidence type="ECO:0000256" key="3">
    <source>
        <dbReference type="ARBA" id="ARBA00022692"/>
    </source>
</evidence>
<evidence type="ECO:0000256" key="1">
    <source>
        <dbReference type="ARBA" id="ARBA00004141"/>
    </source>
</evidence>
<keyword evidence="4 6" id="KW-1133">Transmembrane helix</keyword>
<reference evidence="7" key="1">
    <citation type="submission" date="2025-08" db="UniProtKB">
        <authorList>
            <consortium name="Ensembl"/>
        </authorList>
    </citation>
    <scope>IDENTIFICATION</scope>
</reference>
<reference evidence="7" key="2">
    <citation type="submission" date="2025-09" db="UniProtKB">
        <authorList>
            <consortium name="Ensembl"/>
        </authorList>
    </citation>
    <scope>IDENTIFICATION</scope>
</reference>
<dbReference type="PANTHER" id="PTHR14198">
    <property type="entry name" value="TRANSMEMBRANE 4 L6 FAMILY MEMBER 1-RELATED"/>
    <property type="match status" value="1"/>
</dbReference>
<proteinExistence type="inferred from homology"/>
<dbReference type="InterPro" id="IPR008661">
    <property type="entry name" value="L6_membrane"/>
</dbReference>
<evidence type="ECO:0000256" key="5">
    <source>
        <dbReference type="ARBA" id="ARBA00023136"/>
    </source>
</evidence>